<dbReference type="Proteomes" id="UP000324222">
    <property type="component" value="Unassembled WGS sequence"/>
</dbReference>
<gene>
    <name evidence="1" type="ORF">E2C01_089466</name>
</gene>
<organism evidence="1 2">
    <name type="scientific">Portunus trituberculatus</name>
    <name type="common">Swimming crab</name>
    <name type="synonym">Neptunus trituberculatus</name>
    <dbReference type="NCBI Taxonomy" id="210409"/>
    <lineage>
        <taxon>Eukaryota</taxon>
        <taxon>Metazoa</taxon>
        <taxon>Ecdysozoa</taxon>
        <taxon>Arthropoda</taxon>
        <taxon>Crustacea</taxon>
        <taxon>Multicrustacea</taxon>
        <taxon>Malacostraca</taxon>
        <taxon>Eumalacostraca</taxon>
        <taxon>Eucarida</taxon>
        <taxon>Decapoda</taxon>
        <taxon>Pleocyemata</taxon>
        <taxon>Brachyura</taxon>
        <taxon>Eubrachyura</taxon>
        <taxon>Portunoidea</taxon>
        <taxon>Portunidae</taxon>
        <taxon>Portuninae</taxon>
        <taxon>Portunus</taxon>
    </lineage>
</organism>
<protein>
    <submittedName>
        <fullName evidence="1">Uncharacterized protein</fullName>
    </submittedName>
</protein>
<proteinExistence type="predicted"/>
<dbReference type="AlphaFoldDB" id="A0A5B7JDM2"/>
<dbReference type="EMBL" id="VSRR010097983">
    <property type="protein sequence ID" value="MPC94302.1"/>
    <property type="molecule type" value="Genomic_DNA"/>
</dbReference>
<reference evidence="1 2" key="1">
    <citation type="submission" date="2019-05" db="EMBL/GenBank/DDBJ databases">
        <title>Another draft genome of Portunus trituberculatus and its Hox gene families provides insights of decapod evolution.</title>
        <authorList>
            <person name="Jeong J.-H."/>
            <person name="Song I."/>
            <person name="Kim S."/>
            <person name="Choi T."/>
            <person name="Kim D."/>
            <person name="Ryu S."/>
            <person name="Kim W."/>
        </authorList>
    </citation>
    <scope>NUCLEOTIDE SEQUENCE [LARGE SCALE GENOMIC DNA]</scope>
    <source>
        <tissue evidence="1">Muscle</tissue>
    </source>
</reference>
<keyword evidence="2" id="KW-1185">Reference proteome</keyword>
<evidence type="ECO:0000313" key="2">
    <source>
        <dbReference type="Proteomes" id="UP000324222"/>
    </source>
</evidence>
<accession>A0A5B7JDM2</accession>
<sequence length="108" mass="12200">MNKYECVCQRLSLLSSPSPPPCEALRQQLHVKLVEITTKKKKTTEYLACHSQYAAFSRTLLPAQACYYLALNFDESFLPFKSPLPCILSVLFSGEAAAVFSEAKRRYC</sequence>
<evidence type="ECO:0000313" key="1">
    <source>
        <dbReference type="EMBL" id="MPC94302.1"/>
    </source>
</evidence>
<comment type="caution">
    <text evidence="1">The sequence shown here is derived from an EMBL/GenBank/DDBJ whole genome shotgun (WGS) entry which is preliminary data.</text>
</comment>
<name>A0A5B7JDM2_PORTR</name>